<dbReference type="PANTHER" id="PTHR40043">
    <property type="entry name" value="UPF0719 INNER MEMBRANE PROTEIN YJFL"/>
    <property type="match status" value="1"/>
</dbReference>
<evidence type="ECO:0000256" key="5">
    <source>
        <dbReference type="ARBA" id="ARBA00022989"/>
    </source>
</evidence>
<evidence type="ECO:0000256" key="6">
    <source>
        <dbReference type="ARBA" id="ARBA00023136"/>
    </source>
</evidence>
<feature type="transmembrane region" description="Helical" evidence="7">
    <location>
        <begin position="55"/>
        <end position="75"/>
    </location>
</feature>
<dbReference type="EMBL" id="CP123872">
    <property type="protein sequence ID" value="WND03625.1"/>
    <property type="molecule type" value="Genomic_DNA"/>
</dbReference>
<dbReference type="Pfam" id="PF03994">
    <property type="entry name" value="DUF350"/>
    <property type="match status" value="1"/>
</dbReference>
<evidence type="ECO:0000313" key="8">
    <source>
        <dbReference type="EMBL" id="WND03625.1"/>
    </source>
</evidence>
<feature type="transmembrane region" description="Helical" evidence="7">
    <location>
        <begin position="12"/>
        <end position="34"/>
    </location>
</feature>
<sequence length="138" mass="14707">MNIPEFDAFLAGFPVFLTHSAVSLFILFIGTLIYMKLTRHDEMALIREGNIAASLSLGAAIVGLALPLAFSLAASASLYDLIIWGVVALLLQIVAFRVMDLFLKDLPERIEKGEMGSAILLVSVKLGTAMINAAAIAG</sequence>
<comment type="similarity">
    <text evidence="2">Belongs to the UPF0719 family.</text>
</comment>
<accession>A0AA52EIW0</accession>
<dbReference type="RefSeq" id="WP_310799478.1">
    <property type="nucleotide sequence ID" value="NZ_CP123872.1"/>
</dbReference>
<evidence type="ECO:0000256" key="7">
    <source>
        <dbReference type="SAM" id="Phobius"/>
    </source>
</evidence>
<proteinExistence type="inferred from homology"/>
<dbReference type="GO" id="GO:0005886">
    <property type="term" value="C:plasma membrane"/>
    <property type="evidence" value="ECO:0007669"/>
    <property type="project" value="UniProtKB-SubCell"/>
</dbReference>
<evidence type="ECO:0000313" key="9">
    <source>
        <dbReference type="Proteomes" id="UP001268683"/>
    </source>
</evidence>
<keyword evidence="4 7" id="KW-0812">Transmembrane</keyword>
<keyword evidence="3" id="KW-1003">Cell membrane</keyword>
<evidence type="ECO:0000256" key="2">
    <source>
        <dbReference type="ARBA" id="ARBA00005779"/>
    </source>
</evidence>
<reference evidence="8" key="1">
    <citation type="submission" date="2023-04" db="EMBL/GenBank/DDBJ databases">
        <title>Complete genome sequence of Temperatibacter marinus.</title>
        <authorList>
            <person name="Rong J.-C."/>
            <person name="Yi M.-L."/>
            <person name="Zhao Q."/>
        </authorList>
    </citation>
    <scope>NUCLEOTIDE SEQUENCE</scope>
    <source>
        <strain evidence="8">NBRC 110045</strain>
    </source>
</reference>
<keyword evidence="9" id="KW-1185">Reference proteome</keyword>
<dbReference type="InterPro" id="IPR007140">
    <property type="entry name" value="DUF350"/>
</dbReference>
<name>A0AA52EIW0_9PROT</name>
<feature type="transmembrane region" description="Helical" evidence="7">
    <location>
        <begin position="81"/>
        <end position="103"/>
    </location>
</feature>
<dbReference type="PANTHER" id="PTHR40043:SF1">
    <property type="entry name" value="UPF0719 INNER MEMBRANE PROTEIN YJFL"/>
    <property type="match status" value="1"/>
</dbReference>
<keyword evidence="6 7" id="KW-0472">Membrane</keyword>
<evidence type="ECO:0000256" key="1">
    <source>
        <dbReference type="ARBA" id="ARBA00004651"/>
    </source>
</evidence>
<gene>
    <name evidence="8" type="ORF">QGN29_04460</name>
</gene>
<feature type="transmembrane region" description="Helical" evidence="7">
    <location>
        <begin position="115"/>
        <end position="137"/>
    </location>
</feature>
<evidence type="ECO:0000256" key="4">
    <source>
        <dbReference type="ARBA" id="ARBA00022692"/>
    </source>
</evidence>
<dbReference type="AlphaFoldDB" id="A0AA52EIW0"/>
<protein>
    <submittedName>
        <fullName evidence="8">DUF350 domain-containing protein</fullName>
    </submittedName>
</protein>
<dbReference type="KEGG" id="tmk:QGN29_04460"/>
<comment type="subcellular location">
    <subcellularLocation>
        <location evidence="1">Cell membrane</location>
        <topology evidence="1">Multi-pass membrane protein</topology>
    </subcellularLocation>
</comment>
<dbReference type="Proteomes" id="UP001268683">
    <property type="component" value="Chromosome"/>
</dbReference>
<organism evidence="8 9">
    <name type="scientific">Temperatibacter marinus</name>
    <dbReference type="NCBI Taxonomy" id="1456591"/>
    <lineage>
        <taxon>Bacteria</taxon>
        <taxon>Pseudomonadati</taxon>
        <taxon>Pseudomonadota</taxon>
        <taxon>Alphaproteobacteria</taxon>
        <taxon>Kordiimonadales</taxon>
        <taxon>Temperatibacteraceae</taxon>
        <taxon>Temperatibacter</taxon>
    </lineage>
</organism>
<keyword evidence="5 7" id="KW-1133">Transmembrane helix</keyword>
<evidence type="ECO:0000256" key="3">
    <source>
        <dbReference type="ARBA" id="ARBA00022475"/>
    </source>
</evidence>